<name>A0ACB8DB02_DERSI</name>
<comment type="caution">
    <text evidence="1">The sequence shown here is derived from an EMBL/GenBank/DDBJ whole genome shotgun (WGS) entry which is preliminary data.</text>
</comment>
<evidence type="ECO:0000313" key="2">
    <source>
        <dbReference type="Proteomes" id="UP000821865"/>
    </source>
</evidence>
<dbReference type="Proteomes" id="UP000821865">
    <property type="component" value="Chromosome 2"/>
</dbReference>
<gene>
    <name evidence="1" type="ORF">HPB49_007614</name>
</gene>
<evidence type="ECO:0000313" key="1">
    <source>
        <dbReference type="EMBL" id="KAH7965429.1"/>
    </source>
</evidence>
<proteinExistence type="predicted"/>
<accession>A0ACB8DB02</accession>
<sequence length="282" mass="30360">MLYKSVLGTLNVIWFFGQASSSEVNNPGLLEVVKCERLGQEALAQDQVGLHLANNTFTISTPVEARARIYAQITSITIGTNSTDATAYLAPPDDAVRGVIHMAHSGEPHAEIINGLVPFNPELPIIDARSFGKKRSIIITFTTGPLPKAIRFWAGVHTCFPIYPKRRHATTAATSDAARMSVPHQPADVATIAVKRTRRPSPQPAHPSASSVGTGIILGTYNESTGTPARYHALPSQLPDTGQEPGSRRQFLESHRAVQAVRVPPPVTAATSPTRTSHRPTM</sequence>
<keyword evidence="2" id="KW-1185">Reference proteome</keyword>
<organism evidence="1 2">
    <name type="scientific">Dermacentor silvarum</name>
    <name type="common">Tick</name>
    <dbReference type="NCBI Taxonomy" id="543639"/>
    <lineage>
        <taxon>Eukaryota</taxon>
        <taxon>Metazoa</taxon>
        <taxon>Ecdysozoa</taxon>
        <taxon>Arthropoda</taxon>
        <taxon>Chelicerata</taxon>
        <taxon>Arachnida</taxon>
        <taxon>Acari</taxon>
        <taxon>Parasitiformes</taxon>
        <taxon>Ixodida</taxon>
        <taxon>Ixodoidea</taxon>
        <taxon>Ixodidae</taxon>
        <taxon>Rhipicephalinae</taxon>
        <taxon>Dermacentor</taxon>
    </lineage>
</organism>
<protein>
    <submittedName>
        <fullName evidence="1">Uncharacterized protein</fullName>
    </submittedName>
</protein>
<reference evidence="1" key="1">
    <citation type="submission" date="2020-05" db="EMBL/GenBank/DDBJ databases">
        <title>Large-scale comparative analyses of tick genomes elucidate their genetic diversity and vector capacities.</title>
        <authorList>
            <person name="Jia N."/>
            <person name="Wang J."/>
            <person name="Shi W."/>
            <person name="Du L."/>
            <person name="Sun Y."/>
            <person name="Zhan W."/>
            <person name="Jiang J."/>
            <person name="Wang Q."/>
            <person name="Zhang B."/>
            <person name="Ji P."/>
            <person name="Sakyi L.B."/>
            <person name="Cui X."/>
            <person name="Yuan T."/>
            <person name="Jiang B."/>
            <person name="Yang W."/>
            <person name="Lam T.T.-Y."/>
            <person name="Chang Q."/>
            <person name="Ding S."/>
            <person name="Wang X."/>
            <person name="Zhu J."/>
            <person name="Ruan X."/>
            <person name="Zhao L."/>
            <person name="Wei J."/>
            <person name="Que T."/>
            <person name="Du C."/>
            <person name="Cheng J."/>
            <person name="Dai P."/>
            <person name="Han X."/>
            <person name="Huang E."/>
            <person name="Gao Y."/>
            <person name="Liu J."/>
            <person name="Shao H."/>
            <person name="Ye R."/>
            <person name="Li L."/>
            <person name="Wei W."/>
            <person name="Wang X."/>
            <person name="Wang C."/>
            <person name="Yang T."/>
            <person name="Huo Q."/>
            <person name="Li W."/>
            <person name="Guo W."/>
            <person name="Chen H."/>
            <person name="Zhou L."/>
            <person name="Ni X."/>
            <person name="Tian J."/>
            <person name="Zhou Y."/>
            <person name="Sheng Y."/>
            <person name="Liu T."/>
            <person name="Pan Y."/>
            <person name="Xia L."/>
            <person name="Li J."/>
            <person name="Zhao F."/>
            <person name="Cao W."/>
        </authorList>
    </citation>
    <scope>NUCLEOTIDE SEQUENCE</scope>
    <source>
        <strain evidence="1">Dsil-2018</strain>
    </source>
</reference>
<dbReference type="EMBL" id="CM023471">
    <property type="protein sequence ID" value="KAH7965429.1"/>
    <property type="molecule type" value="Genomic_DNA"/>
</dbReference>